<evidence type="ECO:0000313" key="3">
    <source>
        <dbReference type="Proteomes" id="UP000831692"/>
    </source>
</evidence>
<feature type="transmembrane region" description="Helical" evidence="1">
    <location>
        <begin position="96"/>
        <end position="115"/>
    </location>
</feature>
<feature type="transmembrane region" description="Helical" evidence="1">
    <location>
        <begin position="121"/>
        <end position="145"/>
    </location>
</feature>
<keyword evidence="1" id="KW-0812">Transmembrane</keyword>
<organism evidence="2 3">
    <name type="scientific">Enterococcus innesii</name>
    <dbReference type="NCBI Taxonomy" id="2839759"/>
    <lineage>
        <taxon>Bacteria</taxon>
        <taxon>Bacillati</taxon>
        <taxon>Bacillota</taxon>
        <taxon>Bacilli</taxon>
        <taxon>Lactobacillales</taxon>
        <taxon>Enterococcaceae</taxon>
        <taxon>Enterococcus</taxon>
    </lineage>
</organism>
<reference evidence="2 3" key="1">
    <citation type="submission" date="2022-03" db="EMBL/GenBank/DDBJ databases">
        <title>Complete genome sequence of Enterococcus innesii DB-1.</title>
        <authorList>
            <person name="Fukuda D."/>
            <person name="Nolasco-Hipolito C."/>
        </authorList>
    </citation>
    <scope>NUCLEOTIDE SEQUENCE [LARGE SCALE GENOMIC DNA]</scope>
    <source>
        <strain evidence="2 3">DB-1</strain>
    </source>
</reference>
<feature type="transmembrane region" description="Helical" evidence="1">
    <location>
        <begin position="29"/>
        <end position="51"/>
    </location>
</feature>
<feature type="transmembrane region" description="Helical" evidence="1">
    <location>
        <begin position="71"/>
        <end position="89"/>
    </location>
</feature>
<evidence type="ECO:0000313" key="2">
    <source>
        <dbReference type="EMBL" id="BDG69393.1"/>
    </source>
</evidence>
<evidence type="ECO:0000256" key="1">
    <source>
        <dbReference type="SAM" id="Phobius"/>
    </source>
</evidence>
<keyword evidence="3" id="KW-1185">Reference proteome</keyword>
<dbReference type="EMBL" id="AP025635">
    <property type="protein sequence ID" value="BDG69393.1"/>
    <property type="molecule type" value="Genomic_DNA"/>
</dbReference>
<keyword evidence="1" id="KW-0472">Membrane</keyword>
<name>A0ABN6NT67_9ENTE</name>
<dbReference type="RefSeq" id="WP_241508785.1">
    <property type="nucleotide sequence ID" value="NZ_CAXMLY010000025.1"/>
</dbReference>
<gene>
    <name evidence="2" type="ORF">ENLAB_29570</name>
</gene>
<accession>A0ABN6NT67</accession>
<sequence length="155" mass="17310">MTVETVVFKKGSNIEGCERCVKLNIRIGLAGSHLLIGAFSLIGALLTLYKVPTSFGTIQVLLGEIYYTDTVFDRFTQLFLLGIISLYTVVTSFYGFRFWCFCSASSAFGTLLAYVELTETLPMMVVFILVLVSLFQLCVVTYFIFQKLKSRAETG</sequence>
<keyword evidence="1" id="KW-1133">Transmembrane helix</keyword>
<dbReference type="Proteomes" id="UP000831692">
    <property type="component" value="Chromosome"/>
</dbReference>
<protein>
    <submittedName>
        <fullName evidence="2">Uncharacterized protein</fullName>
    </submittedName>
</protein>
<proteinExistence type="predicted"/>